<proteinExistence type="evidence at transcript level"/>
<evidence type="ECO:0000313" key="2">
    <source>
        <dbReference type="EMBL" id="ACR33966.1"/>
    </source>
</evidence>
<sequence length="62" mass="6716">MVTTSDLLRRPLEDSGLESETYGTSLCGSRGNREVFLMLFRAQNSITTLSKPTPKPPCGGTP</sequence>
<dbReference type="AlphaFoldDB" id="C4IYG6"/>
<reference evidence="2" key="1">
    <citation type="journal article" date="2009" name="PLoS Genet.">
        <title>Sequencing, mapping, and analysis of 27,455 maize full-length cDNAs.</title>
        <authorList>
            <person name="Soderlund C."/>
            <person name="Descour A."/>
            <person name="Kudrna D."/>
            <person name="Bomhoff M."/>
            <person name="Boyd L."/>
            <person name="Currie J."/>
            <person name="Angelova A."/>
            <person name="Collura K."/>
            <person name="Wissotski M."/>
            <person name="Ashley E."/>
            <person name="Morrow D."/>
            <person name="Fernandes J."/>
            <person name="Walbot V."/>
            <person name="Yu Y."/>
        </authorList>
    </citation>
    <scope>NUCLEOTIDE SEQUENCE</scope>
    <source>
        <strain evidence="2">B73</strain>
    </source>
</reference>
<dbReference type="EMBL" id="BT083613">
    <property type="protein sequence ID" value="ACR33966.1"/>
    <property type="molecule type" value="mRNA"/>
</dbReference>
<organism evidence="2">
    <name type="scientific">Zea mays</name>
    <name type="common">Maize</name>
    <dbReference type="NCBI Taxonomy" id="4577"/>
    <lineage>
        <taxon>Eukaryota</taxon>
        <taxon>Viridiplantae</taxon>
        <taxon>Streptophyta</taxon>
        <taxon>Embryophyta</taxon>
        <taxon>Tracheophyta</taxon>
        <taxon>Spermatophyta</taxon>
        <taxon>Magnoliopsida</taxon>
        <taxon>Liliopsida</taxon>
        <taxon>Poales</taxon>
        <taxon>Poaceae</taxon>
        <taxon>PACMAD clade</taxon>
        <taxon>Panicoideae</taxon>
        <taxon>Andropogonodae</taxon>
        <taxon>Andropogoneae</taxon>
        <taxon>Tripsacinae</taxon>
        <taxon>Zea</taxon>
    </lineage>
</organism>
<reference evidence="2" key="2">
    <citation type="submission" date="2012-06" db="EMBL/GenBank/DDBJ databases">
        <authorList>
            <person name="Yu Y."/>
            <person name="Currie J."/>
            <person name="Lomeli R."/>
            <person name="Angelova A."/>
            <person name="Collura K."/>
            <person name="Wissotski M."/>
            <person name="Campos D."/>
            <person name="Kudrna D."/>
            <person name="Golser W."/>
            <person name="Ashely E."/>
            <person name="Descour A."/>
            <person name="Fernandes J."/>
            <person name="Soderlund C."/>
            <person name="Walbot V."/>
        </authorList>
    </citation>
    <scope>NUCLEOTIDE SEQUENCE</scope>
    <source>
        <strain evidence="2">B73</strain>
    </source>
</reference>
<feature type="region of interest" description="Disordered" evidence="1">
    <location>
        <begin position="1"/>
        <end position="24"/>
    </location>
</feature>
<name>C4IYG6_MAIZE</name>
<accession>C4IYG6</accession>
<protein>
    <submittedName>
        <fullName evidence="2">Uncharacterized protein</fullName>
    </submittedName>
</protein>
<evidence type="ECO:0000256" key="1">
    <source>
        <dbReference type="SAM" id="MobiDB-lite"/>
    </source>
</evidence>